<dbReference type="InterPro" id="IPR052023">
    <property type="entry name" value="Histidine_kinase_KdpD"/>
</dbReference>
<feature type="transmembrane region" description="Helical" evidence="13">
    <location>
        <begin position="427"/>
        <end position="447"/>
    </location>
</feature>
<dbReference type="Pfam" id="PF02702">
    <property type="entry name" value="KdpD"/>
    <property type="match status" value="1"/>
</dbReference>
<feature type="domain" description="Histidine kinase" evidence="14">
    <location>
        <begin position="701"/>
        <end position="916"/>
    </location>
</feature>
<dbReference type="SMART" id="SM00388">
    <property type="entry name" value="HisKA"/>
    <property type="match status" value="1"/>
</dbReference>
<name>A0A5E6MFA4_9BACT</name>
<dbReference type="InterPro" id="IPR029016">
    <property type="entry name" value="GAF-like_dom_sf"/>
</dbReference>
<dbReference type="GO" id="GO:0005886">
    <property type="term" value="C:plasma membrane"/>
    <property type="evidence" value="ECO:0007669"/>
    <property type="project" value="TreeGrafter"/>
</dbReference>
<dbReference type="Gene3D" id="1.10.287.130">
    <property type="match status" value="1"/>
</dbReference>
<dbReference type="Pfam" id="PF00512">
    <property type="entry name" value="HisKA"/>
    <property type="match status" value="1"/>
</dbReference>
<feature type="transmembrane region" description="Helical" evidence="13">
    <location>
        <begin position="507"/>
        <end position="526"/>
    </location>
</feature>
<gene>
    <name evidence="15" type="primary">kdpD</name>
    <name evidence="15" type="ORF">MAMT_02005</name>
</gene>
<dbReference type="Pfam" id="PF13493">
    <property type="entry name" value="DUF4118"/>
    <property type="match status" value="1"/>
</dbReference>
<dbReference type="SUPFAM" id="SSF52402">
    <property type="entry name" value="Adenine nucleotide alpha hydrolases-like"/>
    <property type="match status" value="1"/>
</dbReference>
<dbReference type="EC" id="2.7.13.3" evidence="3"/>
<evidence type="ECO:0000256" key="5">
    <source>
        <dbReference type="ARBA" id="ARBA00022679"/>
    </source>
</evidence>
<keyword evidence="5 15" id="KW-0808">Transferase</keyword>
<protein>
    <recommendedName>
        <fullName evidence="3">histidine kinase</fullName>
        <ecNumber evidence="3">2.7.13.3</ecNumber>
    </recommendedName>
</protein>
<organism evidence="15 16">
    <name type="scientific">Methylacidimicrobium tartarophylax</name>
    <dbReference type="NCBI Taxonomy" id="1041768"/>
    <lineage>
        <taxon>Bacteria</taxon>
        <taxon>Pseudomonadati</taxon>
        <taxon>Verrucomicrobiota</taxon>
        <taxon>Methylacidimicrobium</taxon>
    </lineage>
</organism>
<dbReference type="InterPro" id="IPR003018">
    <property type="entry name" value="GAF"/>
</dbReference>
<proteinExistence type="predicted"/>
<dbReference type="Gene3D" id="3.30.565.10">
    <property type="entry name" value="Histidine kinase-like ATPase, C-terminal domain"/>
    <property type="match status" value="1"/>
</dbReference>
<evidence type="ECO:0000256" key="12">
    <source>
        <dbReference type="ARBA" id="ARBA00023136"/>
    </source>
</evidence>
<dbReference type="InterPro" id="IPR027417">
    <property type="entry name" value="P-loop_NTPase"/>
</dbReference>
<feature type="transmembrane region" description="Helical" evidence="13">
    <location>
        <begin position="459"/>
        <end position="487"/>
    </location>
</feature>
<dbReference type="Proteomes" id="UP000334923">
    <property type="component" value="Unassembled WGS sequence"/>
</dbReference>
<dbReference type="InterPro" id="IPR014729">
    <property type="entry name" value="Rossmann-like_a/b/a_fold"/>
</dbReference>
<keyword evidence="16" id="KW-1185">Reference proteome</keyword>
<keyword evidence="4" id="KW-0597">Phosphoprotein</keyword>
<dbReference type="InterPro" id="IPR036890">
    <property type="entry name" value="HATPase_C_sf"/>
</dbReference>
<dbReference type="PROSITE" id="PS50109">
    <property type="entry name" value="HIS_KIN"/>
    <property type="match status" value="1"/>
</dbReference>
<evidence type="ECO:0000256" key="1">
    <source>
        <dbReference type="ARBA" id="ARBA00000085"/>
    </source>
</evidence>
<evidence type="ECO:0000256" key="6">
    <source>
        <dbReference type="ARBA" id="ARBA00022692"/>
    </source>
</evidence>
<keyword evidence="6 13" id="KW-0812">Transmembrane</keyword>
<evidence type="ECO:0000256" key="2">
    <source>
        <dbReference type="ARBA" id="ARBA00004141"/>
    </source>
</evidence>
<dbReference type="Pfam" id="PF13492">
    <property type="entry name" value="GAF_3"/>
    <property type="match status" value="1"/>
</dbReference>
<comment type="subcellular location">
    <subcellularLocation>
        <location evidence="2">Membrane</location>
        <topology evidence="2">Multi-pass membrane protein</topology>
    </subcellularLocation>
</comment>
<keyword evidence="8 15" id="KW-0418">Kinase</keyword>
<dbReference type="CDD" id="cd01987">
    <property type="entry name" value="USP_KdpD-like"/>
    <property type="match status" value="1"/>
</dbReference>
<dbReference type="InterPro" id="IPR005467">
    <property type="entry name" value="His_kinase_dom"/>
</dbReference>
<evidence type="ECO:0000313" key="16">
    <source>
        <dbReference type="Proteomes" id="UP000334923"/>
    </source>
</evidence>
<dbReference type="SUPFAM" id="SSF55874">
    <property type="entry name" value="ATPase domain of HSP90 chaperone/DNA topoisomerase II/histidine kinase"/>
    <property type="match status" value="1"/>
</dbReference>
<evidence type="ECO:0000256" key="9">
    <source>
        <dbReference type="ARBA" id="ARBA00022840"/>
    </source>
</evidence>
<evidence type="ECO:0000256" key="7">
    <source>
        <dbReference type="ARBA" id="ARBA00022741"/>
    </source>
</evidence>
<dbReference type="FunFam" id="3.40.50.300:FF:000483">
    <property type="entry name" value="Sensor histidine kinase KdpD"/>
    <property type="match status" value="1"/>
</dbReference>
<evidence type="ECO:0000256" key="11">
    <source>
        <dbReference type="ARBA" id="ARBA00023012"/>
    </source>
</evidence>
<dbReference type="SUPFAM" id="SSF55781">
    <property type="entry name" value="GAF domain-like"/>
    <property type="match status" value="1"/>
</dbReference>
<dbReference type="PANTHER" id="PTHR45569">
    <property type="entry name" value="SENSOR PROTEIN KDPD"/>
    <property type="match status" value="1"/>
</dbReference>
<accession>A0A5E6MFA4</accession>
<evidence type="ECO:0000256" key="8">
    <source>
        <dbReference type="ARBA" id="ARBA00022777"/>
    </source>
</evidence>
<dbReference type="InterPro" id="IPR003661">
    <property type="entry name" value="HisK_dim/P_dom"/>
</dbReference>
<dbReference type="EMBL" id="CABFVA020000114">
    <property type="protein sequence ID" value="VVM07920.1"/>
    <property type="molecule type" value="Genomic_DNA"/>
</dbReference>
<dbReference type="InterPro" id="IPR036097">
    <property type="entry name" value="HisK_dim/P_sf"/>
</dbReference>
<dbReference type="AlphaFoldDB" id="A0A5E6MFA4"/>
<dbReference type="Gene3D" id="3.40.50.300">
    <property type="entry name" value="P-loop containing nucleotide triphosphate hydrolases"/>
    <property type="match status" value="1"/>
</dbReference>
<keyword evidence="12 13" id="KW-0472">Membrane</keyword>
<dbReference type="Gene3D" id="3.40.50.620">
    <property type="entry name" value="HUPs"/>
    <property type="match status" value="1"/>
</dbReference>
<evidence type="ECO:0000313" key="15">
    <source>
        <dbReference type="EMBL" id="VVM07920.1"/>
    </source>
</evidence>
<comment type="catalytic activity">
    <reaction evidence="1">
        <text>ATP + protein L-histidine = ADP + protein N-phospho-L-histidine.</text>
        <dbReference type="EC" id="2.7.13.3"/>
    </reaction>
</comment>
<dbReference type="InterPro" id="IPR004358">
    <property type="entry name" value="Sig_transdc_His_kin-like_C"/>
</dbReference>
<dbReference type="InterPro" id="IPR003594">
    <property type="entry name" value="HATPase_dom"/>
</dbReference>
<reference evidence="15 16" key="1">
    <citation type="submission" date="2019-09" db="EMBL/GenBank/DDBJ databases">
        <authorList>
            <person name="Cremers G."/>
        </authorList>
    </citation>
    <scope>NUCLEOTIDE SEQUENCE [LARGE SCALE GENOMIC DNA]</scope>
    <source>
        <strain evidence="15">4A</strain>
    </source>
</reference>
<dbReference type="GO" id="GO:0005524">
    <property type="term" value="F:ATP binding"/>
    <property type="evidence" value="ECO:0007669"/>
    <property type="project" value="UniProtKB-KW"/>
</dbReference>
<dbReference type="Gene3D" id="3.30.450.40">
    <property type="match status" value="1"/>
</dbReference>
<evidence type="ECO:0000256" key="3">
    <source>
        <dbReference type="ARBA" id="ARBA00012438"/>
    </source>
</evidence>
<dbReference type="SMART" id="SM00387">
    <property type="entry name" value="HATPase_c"/>
    <property type="match status" value="1"/>
</dbReference>
<evidence type="ECO:0000256" key="10">
    <source>
        <dbReference type="ARBA" id="ARBA00022989"/>
    </source>
</evidence>
<keyword evidence="10 13" id="KW-1133">Transmembrane helix</keyword>
<dbReference type="InterPro" id="IPR003852">
    <property type="entry name" value="Sig_transdc_His_kinase_KdpD_N"/>
</dbReference>
<dbReference type="InterPro" id="IPR038318">
    <property type="entry name" value="KdpD_sf"/>
</dbReference>
<sequence>MEAPARGGGAPLLVLLEGGRGGCYSSPRMPAQSDERPNPDSLLAVISKEEAEKRRGNLKIFLGMCPGVGKTFTMLQAARVEQANGRDVVIGYVETHGRKETEALVEGLAKIPRRLVEYRGLRLEEMDLDALLERRPHLAVVDELAHSNAPGSRHPKRYQDVEELLEAGIDVFTTLNVQHIESRTDTVQQITGAPVQETVPDRFVDLAEIEVIDLSAEDLLKRLSEGKVYIPDRARAAALHFFREGNLRALREIVLRLAAEKAGKDVHEYMQLMHVLGPWKTGHRLMVAVSASPFSEPLIRWTRRLADSLGCPWVAAYVESIHPLSTEEEARLGHHLDLVRRLGGEVATATDDDLVCGLVRVARQHNVTQIVFGKPGGRGLLNRLRSHSLLDRLARESGEIDLHIVRVEGEAKPARSPNRWHLVESPGSSYGVTAAVVFGLSFLNLALHHWLGSRSIGLIYLLAIVLLALFVGRGPVLFAAFLSAVLWDFFFLSPRFTLGVFGFDNGIMVGTYLVVALVLGQFIARARAQEKAERRREQRVTALYLLTQELSSATVMDDIVSRVVEHVGRTFHAEVAFFLANPMEKGLYSVPHWASSFRVSEREVAVARWAFENVRPSGRFTDNLPLSQGHYIPLVSSGNAVGVLGVRFLEEKTLTFDQKTLLQACANQIALVVDRQNLCEVAEHSRLAAESERLSQTLLNSISHEMRTPLAVITAAVSSLPAESRRKLGSEEVYLEEIASASTRMNRLVENLLDMARLSSGHFKLKKEWCDGKDLVNATLRDTEKELKGREVEVRVSSDLPLVRIDFPLVQQALTNLLLNAAMHTPPATPVALTVEEDRSRQEMVVRVSDRGPGLGPDGGSHLFDKFYRGSGAPPGGTGLGLSIVKGVVEAHGGRVEAANRPGGGAVFSLFFPLERVPEAAASTKG</sequence>
<dbReference type="InterPro" id="IPR025201">
    <property type="entry name" value="KdpD_TM"/>
</dbReference>
<keyword evidence="11" id="KW-0902">Two-component regulatory system</keyword>
<evidence type="ECO:0000259" key="14">
    <source>
        <dbReference type="PROSITE" id="PS50109"/>
    </source>
</evidence>
<dbReference type="GO" id="GO:0005737">
    <property type="term" value="C:cytoplasm"/>
    <property type="evidence" value="ECO:0007669"/>
    <property type="project" value="UniProtKB-ARBA"/>
</dbReference>
<dbReference type="Pfam" id="PF02518">
    <property type="entry name" value="HATPase_c"/>
    <property type="match status" value="1"/>
</dbReference>
<dbReference type="GO" id="GO:0000155">
    <property type="term" value="F:phosphorelay sensor kinase activity"/>
    <property type="evidence" value="ECO:0007669"/>
    <property type="project" value="InterPro"/>
</dbReference>
<dbReference type="Gene3D" id="1.20.120.620">
    <property type="entry name" value="Backbone structure of the membrane domain of e. Coli histidine kinase receptor kdpd"/>
    <property type="match status" value="1"/>
</dbReference>
<evidence type="ECO:0000256" key="4">
    <source>
        <dbReference type="ARBA" id="ARBA00022553"/>
    </source>
</evidence>
<dbReference type="SUPFAM" id="SSF47384">
    <property type="entry name" value="Homodimeric domain of signal transducing histidine kinase"/>
    <property type="match status" value="1"/>
</dbReference>
<keyword evidence="7" id="KW-0547">Nucleotide-binding</keyword>
<evidence type="ECO:0000256" key="13">
    <source>
        <dbReference type="SAM" id="Phobius"/>
    </source>
</evidence>
<dbReference type="PANTHER" id="PTHR45569:SF1">
    <property type="entry name" value="SENSOR PROTEIN KDPD"/>
    <property type="match status" value="1"/>
</dbReference>
<dbReference type="CDD" id="cd00082">
    <property type="entry name" value="HisKA"/>
    <property type="match status" value="1"/>
</dbReference>
<keyword evidence="9" id="KW-0067">ATP-binding</keyword>
<dbReference type="PRINTS" id="PR00344">
    <property type="entry name" value="BCTRLSENSOR"/>
</dbReference>
<dbReference type="CDD" id="cd00075">
    <property type="entry name" value="HATPase"/>
    <property type="match status" value="1"/>
</dbReference>